<dbReference type="Proteomes" id="UP001055307">
    <property type="component" value="Unassembled WGS sequence"/>
</dbReference>
<dbReference type="EMBL" id="BPQF01000011">
    <property type="protein sequence ID" value="GJD39850.1"/>
    <property type="molecule type" value="Genomic_DNA"/>
</dbReference>
<name>A0A679JZ55_9HYPH</name>
<dbReference type="AlphaFoldDB" id="A0A679JZ55"/>
<reference evidence="2" key="3">
    <citation type="submission" date="2021-08" db="EMBL/GenBank/DDBJ databases">
        <authorList>
            <person name="Tani A."/>
            <person name="Ola A."/>
            <person name="Ogura Y."/>
            <person name="Katsura K."/>
            <person name="Hayashi T."/>
        </authorList>
    </citation>
    <scope>NUCLEOTIDE SEQUENCE</scope>
    <source>
        <strain evidence="2">DSM 21893</strain>
    </source>
</reference>
<reference evidence="2" key="1">
    <citation type="journal article" date="2016" name="Front. Microbiol.">
        <title>Genome Sequence of the Piezophilic, Mesophilic Sulfate-Reducing Bacterium Desulfovibrio indicus J2T.</title>
        <authorList>
            <person name="Cao J."/>
            <person name="Maignien L."/>
            <person name="Shao Z."/>
            <person name="Alain K."/>
            <person name="Jebbar M."/>
        </authorList>
    </citation>
    <scope>NUCLEOTIDE SEQUENCE</scope>
    <source>
        <strain evidence="2">DSM 21893</strain>
    </source>
</reference>
<evidence type="ECO:0000313" key="3">
    <source>
        <dbReference type="Proteomes" id="UP001055307"/>
    </source>
</evidence>
<organism evidence="1">
    <name type="scientific">Methylobacterium bullatum</name>
    <dbReference type="NCBI Taxonomy" id="570505"/>
    <lineage>
        <taxon>Bacteria</taxon>
        <taxon>Pseudomonadati</taxon>
        <taxon>Pseudomonadota</taxon>
        <taxon>Alphaproteobacteria</taxon>
        <taxon>Hyphomicrobiales</taxon>
        <taxon>Methylobacteriaceae</taxon>
        <taxon>Methylobacterium</taxon>
    </lineage>
</organism>
<gene>
    <name evidence="1" type="ORF">MBLL_03990</name>
    <name evidence="2" type="ORF">OICFNHDK_2314</name>
</gene>
<proteinExistence type="predicted"/>
<dbReference type="EMBL" id="LR743511">
    <property type="protein sequence ID" value="CAA2144869.1"/>
    <property type="molecule type" value="Genomic_DNA"/>
</dbReference>
<evidence type="ECO:0000313" key="1">
    <source>
        <dbReference type="EMBL" id="CAA2144869.1"/>
    </source>
</evidence>
<accession>A0A679JZ55</accession>
<protein>
    <submittedName>
        <fullName evidence="1">Uncharacterized protein</fullName>
    </submittedName>
</protein>
<evidence type="ECO:0000313" key="2">
    <source>
        <dbReference type="EMBL" id="GJD39850.1"/>
    </source>
</evidence>
<keyword evidence="3" id="KW-1185">Reference proteome</keyword>
<reference evidence="1" key="2">
    <citation type="submission" date="2019-12" db="EMBL/GenBank/DDBJ databases">
        <authorList>
            <person name="Cremers G."/>
        </authorList>
    </citation>
    <scope>NUCLEOTIDE SEQUENCE</scope>
    <source>
        <strain evidence="1">Mbul2</strain>
    </source>
</reference>
<sequence length="39" mass="4382">MYEETAPSAERQAGRFHMGAGRCSGGQYILSKNMLTIYR</sequence>